<dbReference type="InterPro" id="IPR027417">
    <property type="entry name" value="P-loop_NTPase"/>
</dbReference>
<dbReference type="EMBL" id="AZQP01000026">
    <property type="protein sequence ID" value="EYE88214.1"/>
    <property type="molecule type" value="Genomic_DNA"/>
</dbReference>
<keyword evidence="7 9" id="KW-0234">DNA repair</keyword>
<feature type="binding site" evidence="9">
    <location>
        <begin position="613"/>
        <end position="620"/>
    </location>
    <ligand>
        <name>ATP</name>
        <dbReference type="ChEBI" id="CHEBI:30616"/>
    </ligand>
</feature>
<accession>A0A017RUW3</accession>
<evidence type="ECO:0000256" key="5">
    <source>
        <dbReference type="ARBA" id="ARBA00022840"/>
    </source>
</evidence>
<dbReference type="InterPro" id="IPR016151">
    <property type="entry name" value="DNA_mismatch_repair_MutS_N"/>
</dbReference>
<keyword evidence="3 9" id="KW-0547">Nucleotide-binding</keyword>
<evidence type="ECO:0000313" key="14">
    <source>
        <dbReference type="Proteomes" id="UP000019681"/>
    </source>
</evidence>
<comment type="similarity">
    <text evidence="1 9 10">Belongs to the DNA mismatch repair MutS family.</text>
</comment>
<dbReference type="SUPFAM" id="SSF52540">
    <property type="entry name" value="P-loop containing nucleoside triphosphate hydrolases"/>
    <property type="match status" value="1"/>
</dbReference>
<dbReference type="Pfam" id="PF05192">
    <property type="entry name" value="MutS_III"/>
    <property type="match status" value="1"/>
</dbReference>
<dbReference type="InterPro" id="IPR036678">
    <property type="entry name" value="MutS_con_dom_sf"/>
</dbReference>
<comment type="caution">
    <text evidence="13">The sequence shown here is derived from an EMBL/GenBank/DDBJ whole genome shotgun (WGS) entry which is preliminary data.</text>
</comment>
<dbReference type="InterPro" id="IPR036187">
    <property type="entry name" value="DNA_mismatch_repair_MutS_sf"/>
</dbReference>
<evidence type="ECO:0000256" key="7">
    <source>
        <dbReference type="ARBA" id="ARBA00023204"/>
    </source>
</evidence>
<dbReference type="InterPro" id="IPR007696">
    <property type="entry name" value="DNA_mismatch_repair_MutS_core"/>
</dbReference>
<keyword evidence="6 9" id="KW-0238">DNA-binding</keyword>
<dbReference type="Pfam" id="PF05188">
    <property type="entry name" value="MutS_II"/>
    <property type="match status" value="1"/>
</dbReference>
<evidence type="ECO:0000256" key="10">
    <source>
        <dbReference type="RuleBase" id="RU003756"/>
    </source>
</evidence>
<dbReference type="FunFam" id="1.10.1420.10:FF:000007">
    <property type="entry name" value="DNA mismatch repair protein MutS"/>
    <property type="match status" value="1"/>
</dbReference>
<protein>
    <recommendedName>
        <fullName evidence="2 9">DNA mismatch repair protein MutS</fullName>
    </recommendedName>
</protein>
<dbReference type="InterPro" id="IPR005748">
    <property type="entry name" value="DNA_mismatch_repair_MutS"/>
</dbReference>
<dbReference type="GO" id="GO:0005829">
    <property type="term" value="C:cytosol"/>
    <property type="evidence" value="ECO:0007669"/>
    <property type="project" value="TreeGrafter"/>
</dbReference>
<dbReference type="InterPro" id="IPR007860">
    <property type="entry name" value="DNA_mmatch_repair_MutS_con_dom"/>
</dbReference>
<dbReference type="InterPro" id="IPR007695">
    <property type="entry name" value="DNA_mismatch_repair_MutS-lik_N"/>
</dbReference>
<dbReference type="FunFam" id="3.40.50.300:FF:000870">
    <property type="entry name" value="MutS protein homolog 4"/>
    <property type="match status" value="1"/>
</dbReference>
<dbReference type="HAMAP" id="MF_00096">
    <property type="entry name" value="MutS"/>
    <property type="match status" value="1"/>
</dbReference>
<organism evidence="13 14">
    <name type="scientific">Fervidicella metallireducens AeB</name>
    <dbReference type="NCBI Taxonomy" id="1403537"/>
    <lineage>
        <taxon>Bacteria</taxon>
        <taxon>Bacillati</taxon>
        <taxon>Bacillota</taxon>
        <taxon>Clostridia</taxon>
        <taxon>Eubacteriales</taxon>
        <taxon>Clostridiaceae</taxon>
        <taxon>Fervidicella</taxon>
    </lineage>
</organism>
<gene>
    <name evidence="9" type="primary">mutS</name>
    <name evidence="13" type="ORF">Q428_09285</name>
</gene>
<dbReference type="PANTHER" id="PTHR11361">
    <property type="entry name" value="DNA MISMATCH REPAIR PROTEIN MUTS FAMILY MEMBER"/>
    <property type="match status" value="1"/>
</dbReference>
<dbReference type="PIRSF" id="PIRSF037677">
    <property type="entry name" value="DNA_mis_repair_Msh6"/>
    <property type="match status" value="1"/>
</dbReference>
<evidence type="ECO:0000256" key="3">
    <source>
        <dbReference type="ARBA" id="ARBA00022741"/>
    </source>
</evidence>
<dbReference type="InterPro" id="IPR017261">
    <property type="entry name" value="DNA_mismatch_repair_MutS/MSH"/>
</dbReference>
<dbReference type="InterPro" id="IPR045076">
    <property type="entry name" value="MutS"/>
</dbReference>
<dbReference type="PANTHER" id="PTHR11361:SF34">
    <property type="entry name" value="DNA MISMATCH REPAIR PROTEIN MSH1, MITOCHONDRIAL"/>
    <property type="match status" value="1"/>
</dbReference>
<evidence type="ECO:0000256" key="8">
    <source>
        <dbReference type="ARBA" id="ARBA00024647"/>
    </source>
</evidence>
<dbReference type="NCBIfam" id="NF003810">
    <property type="entry name" value="PRK05399.1"/>
    <property type="match status" value="1"/>
</dbReference>
<feature type="domain" description="DNA mismatch repair proteins mutS family" evidence="12">
    <location>
        <begin position="687"/>
        <end position="703"/>
    </location>
</feature>
<dbReference type="SUPFAM" id="SSF48334">
    <property type="entry name" value="DNA repair protein MutS, domain III"/>
    <property type="match status" value="1"/>
</dbReference>
<dbReference type="Gene3D" id="3.30.420.110">
    <property type="entry name" value="MutS, connector domain"/>
    <property type="match status" value="1"/>
</dbReference>
<proteinExistence type="inferred from homology"/>
<keyword evidence="4 9" id="KW-0227">DNA damage</keyword>
<name>A0A017RUW3_9CLOT</name>
<evidence type="ECO:0000256" key="1">
    <source>
        <dbReference type="ARBA" id="ARBA00006271"/>
    </source>
</evidence>
<dbReference type="PROSITE" id="PS00486">
    <property type="entry name" value="DNA_MISMATCH_REPAIR_2"/>
    <property type="match status" value="1"/>
</dbReference>
<evidence type="ECO:0000256" key="9">
    <source>
        <dbReference type="HAMAP-Rule" id="MF_00096"/>
    </source>
</evidence>
<evidence type="ECO:0000256" key="6">
    <source>
        <dbReference type="ARBA" id="ARBA00023125"/>
    </source>
</evidence>
<keyword evidence="11" id="KW-0175">Coiled coil</keyword>
<evidence type="ECO:0000313" key="13">
    <source>
        <dbReference type="EMBL" id="EYE88214.1"/>
    </source>
</evidence>
<dbReference type="InterPro" id="IPR000432">
    <property type="entry name" value="DNA_mismatch_repair_MutS_C"/>
</dbReference>
<sequence>MALTPMMQQYLEIKENCKDCILFFRLGDFYEMFFEDAEKVSRELEITLTGRDCGLEQRAPMCGVPYHAAEGYIARLIEKGYKVAICEQVEDPSVSKGIVRREIVRIVTPGTLIDSNLLDEKSNNFIGCLLVDHSHFSLSVCDISTGEFLVTSEESSFTKSMDELSKYNPSELIIIENDYIKENEKVVKDISNRFNILINIKNYEKINNLDLIKKFNLQGIELKEKELLTTACLFEYLIETQKGSIGQITEIKKYDLNNYMVLDSFTRKNLELTETIRSKSKKGSLLWVLDKTLTAMGGRMLRKWIEEPLLSIESINNRLETVEEFVDNLYVSSDLREYLKNIYDMERLISKVSCGAANARDLISLKESLRYLPDFKAALSSCKSSLLKEIYSNLDTLNDIFILLDSSINDNPPLQLKEGGIIKQGYNKDVDMYHEAMHNGKRWIAEIEQKEKELLGIKSLKIGFNKVFGYFIEVTKSNLSAVPDDRYIRKQTLSNCERFITQELKEKEEQILGAEQKVIDLEYELFVEIRNQVASNIARIQKTAAYISTIDVLLSFSRVAYENNYVRPEITKDGLIDIKDGRHPVVEKVITNIFVPNDTYLNLTTDNIAIITGPNMAGKSTYMRQVALITLLAQIGCFVPAKSAKVPIVDRIFTRIGASDDLSLGQSTFMVEMSEVSNILKNATKNSLIILDEVGRGTSTFDGLSIAWAVVDYITKNIGAKTLFATHYHELTELEERVVGIKNYCISVKEHGEDIIFSKKNCSWWS</sequence>
<dbReference type="SMART" id="SM00533">
    <property type="entry name" value="MUTSd"/>
    <property type="match status" value="1"/>
</dbReference>
<dbReference type="SUPFAM" id="SSF53150">
    <property type="entry name" value="DNA repair protein MutS, domain II"/>
    <property type="match status" value="1"/>
</dbReference>
<evidence type="ECO:0000256" key="4">
    <source>
        <dbReference type="ARBA" id="ARBA00022763"/>
    </source>
</evidence>
<feature type="coiled-coil region" evidence="11">
    <location>
        <begin position="497"/>
        <end position="524"/>
    </location>
</feature>
<evidence type="ECO:0000259" key="12">
    <source>
        <dbReference type="PROSITE" id="PS00486"/>
    </source>
</evidence>
<comment type="function">
    <text evidence="8 9">This protein is involved in the repair of mismatches in DNA. It is possible that it carries out the mismatch recognition step. This protein has a weak ATPase activity.</text>
</comment>
<dbReference type="GO" id="GO:0030983">
    <property type="term" value="F:mismatched DNA binding"/>
    <property type="evidence" value="ECO:0007669"/>
    <property type="project" value="InterPro"/>
</dbReference>
<dbReference type="GO" id="GO:0005524">
    <property type="term" value="F:ATP binding"/>
    <property type="evidence" value="ECO:0007669"/>
    <property type="project" value="UniProtKB-UniRule"/>
</dbReference>
<keyword evidence="5 9" id="KW-0067">ATP-binding</keyword>
<dbReference type="Gene3D" id="3.40.50.300">
    <property type="entry name" value="P-loop containing nucleotide triphosphate hydrolases"/>
    <property type="match status" value="1"/>
</dbReference>
<dbReference type="Gene3D" id="1.10.1420.10">
    <property type="match status" value="2"/>
</dbReference>
<dbReference type="SMART" id="SM00534">
    <property type="entry name" value="MUTSac"/>
    <property type="match status" value="1"/>
</dbReference>
<keyword evidence="14" id="KW-1185">Reference proteome</keyword>
<evidence type="ECO:0000256" key="2">
    <source>
        <dbReference type="ARBA" id="ARBA00021982"/>
    </source>
</evidence>
<dbReference type="GO" id="GO:0006298">
    <property type="term" value="P:mismatch repair"/>
    <property type="evidence" value="ECO:0007669"/>
    <property type="project" value="UniProtKB-UniRule"/>
</dbReference>
<dbReference type="AlphaFoldDB" id="A0A017RUW3"/>
<dbReference type="Pfam" id="PF00488">
    <property type="entry name" value="MutS_V"/>
    <property type="match status" value="1"/>
</dbReference>
<dbReference type="Pfam" id="PF05190">
    <property type="entry name" value="MutS_IV"/>
    <property type="match status" value="1"/>
</dbReference>
<dbReference type="Pfam" id="PF01624">
    <property type="entry name" value="MutS_I"/>
    <property type="match status" value="1"/>
</dbReference>
<dbReference type="GO" id="GO:0003684">
    <property type="term" value="F:damaged DNA binding"/>
    <property type="evidence" value="ECO:0007669"/>
    <property type="project" value="UniProtKB-UniRule"/>
</dbReference>
<dbReference type="GO" id="GO:0140664">
    <property type="term" value="F:ATP-dependent DNA damage sensor activity"/>
    <property type="evidence" value="ECO:0007669"/>
    <property type="project" value="InterPro"/>
</dbReference>
<dbReference type="NCBIfam" id="TIGR01070">
    <property type="entry name" value="mutS1"/>
    <property type="match status" value="1"/>
</dbReference>
<reference evidence="13 14" key="1">
    <citation type="journal article" date="2014" name="Genome Announc.">
        <title>Draft Genome Sequence of Fervidicella metallireducens Strain AeBT, an Iron-Reducing Thermoanaerobe from the Great Artesian Basin.</title>
        <authorList>
            <person name="Patel B.K."/>
        </authorList>
    </citation>
    <scope>NUCLEOTIDE SEQUENCE [LARGE SCALE GENOMIC DNA]</scope>
    <source>
        <strain evidence="13 14">AeB</strain>
    </source>
</reference>
<dbReference type="InterPro" id="IPR007861">
    <property type="entry name" value="DNA_mismatch_repair_MutS_clamp"/>
</dbReference>
<dbReference type="STRING" id="1403537.Q428_09285"/>
<evidence type="ECO:0000256" key="11">
    <source>
        <dbReference type="SAM" id="Coils"/>
    </source>
</evidence>
<dbReference type="FunFam" id="3.40.1170.10:FF:000001">
    <property type="entry name" value="DNA mismatch repair protein MutS"/>
    <property type="match status" value="1"/>
</dbReference>
<dbReference type="SUPFAM" id="SSF55271">
    <property type="entry name" value="DNA repair protein MutS, domain I"/>
    <property type="match status" value="1"/>
</dbReference>
<dbReference type="Gene3D" id="3.40.1170.10">
    <property type="entry name" value="DNA repair protein MutS, domain I"/>
    <property type="match status" value="1"/>
</dbReference>
<dbReference type="Proteomes" id="UP000019681">
    <property type="component" value="Unassembled WGS sequence"/>
</dbReference>